<evidence type="ECO:0000256" key="5">
    <source>
        <dbReference type="ARBA" id="ARBA00023157"/>
    </source>
</evidence>
<name>A0A3Q3W1E8_MOLML</name>
<keyword evidence="8" id="KW-1185">Reference proteome</keyword>
<evidence type="ECO:0000256" key="6">
    <source>
        <dbReference type="SAM" id="SignalP"/>
    </source>
</evidence>
<comment type="similarity">
    <text evidence="2">Belongs to the meteorin family.</text>
</comment>
<dbReference type="GO" id="GO:0005615">
    <property type="term" value="C:extracellular space"/>
    <property type="evidence" value="ECO:0007669"/>
    <property type="project" value="TreeGrafter"/>
</dbReference>
<feature type="chain" id="PRO_5018760053" description="Meteorin-like protein" evidence="6">
    <location>
        <begin position="25"/>
        <end position="290"/>
    </location>
</feature>
<dbReference type="STRING" id="94237.ENSMMOP00000009856"/>
<evidence type="ECO:0000313" key="8">
    <source>
        <dbReference type="Proteomes" id="UP000261620"/>
    </source>
</evidence>
<evidence type="ECO:0000256" key="4">
    <source>
        <dbReference type="ARBA" id="ARBA00022729"/>
    </source>
</evidence>
<sequence length="290" mass="32042">SADEMLANVMFLFYLLALPLRSSCSPLPCSGFAAGVDSRIVLQVRLRCTEGSVRWIYPGQALRVFLEPNLSSARRAAVCIKPSPSLRGASVFIERAGELELLVTDGGRRDEQVFCFRPDGPRWPAIYLQSGPQGGGAWSRRVMGFSYELLGNRGDAPNTDQNRLQTSCRPCSDTELLLAVCSSDFVVRGSISSVSHNSARQTSQVEVSAARVYWQRGGVFERHAAAPLWRGHIVTLLQCHVKPGDGEFLFMGSEHFGEAWLGCAPRYKDFLSVYKTAWAARRNSCDFPLD</sequence>
<comment type="subcellular location">
    <subcellularLocation>
        <location evidence="1">Secreted</location>
    </subcellularLocation>
</comment>
<dbReference type="Ensembl" id="ENSMMOT00000010028.1">
    <property type="protein sequence ID" value="ENSMMOP00000009856.1"/>
    <property type="gene ID" value="ENSMMOG00000007632.1"/>
</dbReference>
<dbReference type="GO" id="GO:0005179">
    <property type="term" value="F:hormone activity"/>
    <property type="evidence" value="ECO:0007669"/>
    <property type="project" value="TreeGrafter"/>
</dbReference>
<dbReference type="PANTHER" id="PTHR28593">
    <property type="entry name" value="METEORIN-LIKE PROTEIN"/>
    <property type="match status" value="1"/>
</dbReference>
<dbReference type="InterPro" id="IPR051998">
    <property type="entry name" value="Meteorin-like"/>
</dbReference>
<dbReference type="OMA" id="TMGFRYE"/>
<dbReference type="AlphaFoldDB" id="A0A3Q3W1E8"/>
<keyword evidence="4 6" id="KW-0732">Signal</keyword>
<evidence type="ECO:0000313" key="7">
    <source>
        <dbReference type="Ensembl" id="ENSMMOP00000009856.1"/>
    </source>
</evidence>
<proteinExistence type="inferred from homology"/>
<reference evidence="7" key="1">
    <citation type="submission" date="2025-08" db="UniProtKB">
        <authorList>
            <consortium name="Ensembl"/>
        </authorList>
    </citation>
    <scope>IDENTIFICATION</scope>
</reference>
<evidence type="ECO:0000256" key="2">
    <source>
        <dbReference type="ARBA" id="ARBA00005669"/>
    </source>
</evidence>
<protein>
    <recommendedName>
        <fullName evidence="9">Meteorin-like protein</fullName>
    </recommendedName>
</protein>
<organism evidence="7 8">
    <name type="scientific">Mola mola</name>
    <name type="common">Ocean sunfish</name>
    <name type="synonym">Tetraodon mola</name>
    <dbReference type="NCBI Taxonomy" id="94237"/>
    <lineage>
        <taxon>Eukaryota</taxon>
        <taxon>Metazoa</taxon>
        <taxon>Chordata</taxon>
        <taxon>Craniata</taxon>
        <taxon>Vertebrata</taxon>
        <taxon>Euteleostomi</taxon>
        <taxon>Actinopterygii</taxon>
        <taxon>Neopterygii</taxon>
        <taxon>Teleostei</taxon>
        <taxon>Neoteleostei</taxon>
        <taxon>Acanthomorphata</taxon>
        <taxon>Eupercaria</taxon>
        <taxon>Tetraodontiformes</taxon>
        <taxon>Molidae</taxon>
        <taxon>Mola</taxon>
    </lineage>
</organism>
<reference evidence="7" key="2">
    <citation type="submission" date="2025-09" db="UniProtKB">
        <authorList>
            <consortium name="Ensembl"/>
        </authorList>
    </citation>
    <scope>IDENTIFICATION</scope>
</reference>
<evidence type="ECO:0008006" key="9">
    <source>
        <dbReference type="Google" id="ProtNLM"/>
    </source>
</evidence>
<keyword evidence="5" id="KW-1015">Disulfide bond</keyword>
<feature type="signal peptide" evidence="6">
    <location>
        <begin position="1"/>
        <end position="24"/>
    </location>
</feature>
<evidence type="ECO:0000256" key="3">
    <source>
        <dbReference type="ARBA" id="ARBA00022525"/>
    </source>
</evidence>
<keyword evidence="3" id="KW-0964">Secreted</keyword>
<dbReference type="Proteomes" id="UP000261620">
    <property type="component" value="Unplaced"/>
</dbReference>
<dbReference type="PANTHER" id="PTHR28593:SF4">
    <property type="entry name" value="METEORIN-LIKE PROTEIN"/>
    <property type="match status" value="1"/>
</dbReference>
<accession>A0A3Q3W1E8</accession>
<evidence type="ECO:0000256" key="1">
    <source>
        <dbReference type="ARBA" id="ARBA00004613"/>
    </source>
</evidence>